<dbReference type="OrthoDB" id="3684380at2"/>
<accession>A0A5B2WLU4</accession>
<dbReference type="RefSeq" id="WP_149854319.1">
    <property type="nucleotide sequence ID" value="NZ_VUOB01000075.1"/>
</dbReference>
<reference evidence="2 3" key="1">
    <citation type="submission" date="2019-09" db="EMBL/GenBank/DDBJ databases">
        <title>Goodfellowia gen. nov., a new genus of the Pseudonocardineae related to Actinoalloteichus, containing Goodfellowia coeruleoviolacea gen. nov., comb. nov. gen. nov., comb. nov.</title>
        <authorList>
            <person name="Labeda D."/>
        </authorList>
    </citation>
    <scope>NUCLEOTIDE SEQUENCE [LARGE SCALE GENOMIC DNA]</scope>
    <source>
        <strain evidence="2 3">AN110305</strain>
    </source>
</reference>
<proteinExistence type="predicted"/>
<feature type="transmembrane region" description="Helical" evidence="1">
    <location>
        <begin position="70"/>
        <end position="91"/>
    </location>
</feature>
<comment type="caution">
    <text evidence="2">The sequence shown here is derived from an EMBL/GenBank/DDBJ whole genome shotgun (WGS) entry which is preliminary data.</text>
</comment>
<feature type="transmembrane region" description="Helical" evidence="1">
    <location>
        <begin position="46"/>
        <end position="64"/>
    </location>
</feature>
<feature type="transmembrane region" description="Helical" evidence="1">
    <location>
        <begin position="6"/>
        <end position="26"/>
    </location>
</feature>
<keyword evidence="1" id="KW-0812">Transmembrane</keyword>
<reference evidence="2 3" key="2">
    <citation type="submission" date="2019-09" db="EMBL/GenBank/DDBJ databases">
        <authorList>
            <person name="Jin C."/>
        </authorList>
    </citation>
    <scope>NUCLEOTIDE SEQUENCE [LARGE SCALE GENOMIC DNA]</scope>
    <source>
        <strain evidence="2 3">AN110305</strain>
    </source>
</reference>
<gene>
    <name evidence="2" type="ORF">F0L68_35700</name>
</gene>
<evidence type="ECO:0000313" key="3">
    <source>
        <dbReference type="Proteomes" id="UP000323454"/>
    </source>
</evidence>
<sequence>MPLLVTVGVAELTVAVLSGWLMVLVVRAPAVLRRAGVRQLKRIRQAHLDLVMMGVIQVAVGAAVQPMAGWIAALIAFGAIAQPLGFLPLALRPQLVRAPAFQVLAAVVFTATTVGWVALAVRVIT</sequence>
<keyword evidence="3" id="KW-1185">Reference proteome</keyword>
<feature type="transmembrane region" description="Helical" evidence="1">
    <location>
        <begin position="103"/>
        <end position="124"/>
    </location>
</feature>
<dbReference type="EMBL" id="VUOB01000075">
    <property type="protein sequence ID" value="KAA2252395.1"/>
    <property type="molecule type" value="Genomic_DNA"/>
</dbReference>
<organism evidence="2 3">
    <name type="scientific">Solihabitans fulvus</name>
    <dbReference type="NCBI Taxonomy" id="1892852"/>
    <lineage>
        <taxon>Bacteria</taxon>
        <taxon>Bacillati</taxon>
        <taxon>Actinomycetota</taxon>
        <taxon>Actinomycetes</taxon>
        <taxon>Pseudonocardiales</taxon>
        <taxon>Pseudonocardiaceae</taxon>
        <taxon>Solihabitans</taxon>
    </lineage>
</organism>
<keyword evidence="1" id="KW-0472">Membrane</keyword>
<keyword evidence="1" id="KW-1133">Transmembrane helix</keyword>
<protein>
    <submittedName>
        <fullName evidence="2">Uncharacterized protein</fullName>
    </submittedName>
</protein>
<dbReference type="Proteomes" id="UP000323454">
    <property type="component" value="Unassembled WGS sequence"/>
</dbReference>
<evidence type="ECO:0000313" key="2">
    <source>
        <dbReference type="EMBL" id="KAA2252395.1"/>
    </source>
</evidence>
<name>A0A5B2WLU4_9PSEU</name>
<evidence type="ECO:0000256" key="1">
    <source>
        <dbReference type="SAM" id="Phobius"/>
    </source>
</evidence>
<dbReference type="AlphaFoldDB" id="A0A5B2WLU4"/>